<dbReference type="EMBL" id="OC858590">
    <property type="protein sequence ID" value="CAD7626638.1"/>
    <property type="molecule type" value="Genomic_DNA"/>
</dbReference>
<dbReference type="InterPro" id="IPR000301">
    <property type="entry name" value="Tetraspanin_animals"/>
</dbReference>
<evidence type="ECO:0000256" key="4">
    <source>
        <dbReference type="ARBA" id="ARBA00022989"/>
    </source>
</evidence>
<dbReference type="PANTHER" id="PTHR19282:SF544">
    <property type="entry name" value="TETRASPANIN"/>
    <property type="match status" value="1"/>
</dbReference>
<evidence type="ECO:0000256" key="5">
    <source>
        <dbReference type="ARBA" id="ARBA00023136"/>
    </source>
</evidence>
<dbReference type="Gene3D" id="1.10.1450.10">
    <property type="entry name" value="Tetraspanin"/>
    <property type="match status" value="1"/>
</dbReference>
<evidence type="ECO:0000256" key="3">
    <source>
        <dbReference type="ARBA" id="ARBA00022692"/>
    </source>
</evidence>
<evidence type="ECO:0000313" key="7">
    <source>
        <dbReference type="EMBL" id="CAD7626638.1"/>
    </source>
</evidence>
<dbReference type="EMBL" id="CAJPIZ010004015">
    <property type="protein sequence ID" value="CAG2107068.1"/>
    <property type="molecule type" value="Genomic_DNA"/>
</dbReference>
<keyword evidence="3 6" id="KW-0812">Transmembrane</keyword>
<dbReference type="Pfam" id="PF00335">
    <property type="entry name" value="Tetraspanin"/>
    <property type="match status" value="1"/>
</dbReference>
<feature type="transmembrane region" description="Helical" evidence="6">
    <location>
        <begin position="51"/>
        <end position="73"/>
    </location>
</feature>
<sequence length="267" mass="29705">MLSCIKYIVVFYNFLFWLLGVVILGLSAYLWWDSQNYLDLNEVGQYYVTPFIVLLILGGVMTIVGFLGCCGAVRESSCLLGTYFLFCVTMCVACGASLFWAIHNESTVRDKIARDTQKLILVNYGSGNTNATEMLVDRIQRDFDCCGSSGPADWLNASYNKENKSHAAERGIGASTALTPIRIPHSCCLDPTSRDCERDTERVPITPSEIQNLRSIHQTGCVDKFETFIKEKWQWILITGGILIGVQVFALIFACVLCCAISRVGDK</sequence>
<organism evidence="7">
    <name type="scientific">Medioppia subpectinata</name>
    <dbReference type="NCBI Taxonomy" id="1979941"/>
    <lineage>
        <taxon>Eukaryota</taxon>
        <taxon>Metazoa</taxon>
        <taxon>Ecdysozoa</taxon>
        <taxon>Arthropoda</taxon>
        <taxon>Chelicerata</taxon>
        <taxon>Arachnida</taxon>
        <taxon>Acari</taxon>
        <taxon>Acariformes</taxon>
        <taxon>Sarcoptiformes</taxon>
        <taxon>Oribatida</taxon>
        <taxon>Brachypylina</taxon>
        <taxon>Oppioidea</taxon>
        <taxon>Oppiidae</taxon>
        <taxon>Medioppia</taxon>
    </lineage>
</organism>
<dbReference type="InterPro" id="IPR018499">
    <property type="entry name" value="Tetraspanin/Peripherin"/>
</dbReference>
<feature type="transmembrane region" description="Helical" evidence="6">
    <location>
        <begin position="235"/>
        <end position="261"/>
    </location>
</feature>
<comment type="subcellular location">
    <subcellularLocation>
        <location evidence="1 6">Membrane</location>
        <topology evidence="1 6">Multi-pass membrane protein</topology>
    </subcellularLocation>
</comment>
<proteinExistence type="inferred from homology"/>
<dbReference type="SUPFAM" id="SSF48652">
    <property type="entry name" value="Tetraspanin"/>
    <property type="match status" value="1"/>
</dbReference>
<reference evidence="7" key="1">
    <citation type="submission" date="2020-11" db="EMBL/GenBank/DDBJ databases">
        <authorList>
            <person name="Tran Van P."/>
        </authorList>
    </citation>
    <scope>NUCLEOTIDE SEQUENCE</scope>
</reference>
<dbReference type="PANTHER" id="PTHR19282">
    <property type="entry name" value="TETRASPANIN"/>
    <property type="match status" value="1"/>
</dbReference>
<keyword evidence="5 6" id="KW-0472">Membrane</keyword>
<comment type="similarity">
    <text evidence="2 6">Belongs to the tetraspanin (TM4SF) family.</text>
</comment>
<evidence type="ECO:0000256" key="2">
    <source>
        <dbReference type="ARBA" id="ARBA00006840"/>
    </source>
</evidence>
<keyword evidence="4 6" id="KW-1133">Transmembrane helix</keyword>
<accession>A0A7R9Q0B0</accession>
<keyword evidence="8" id="KW-1185">Reference proteome</keyword>
<evidence type="ECO:0000313" key="8">
    <source>
        <dbReference type="Proteomes" id="UP000759131"/>
    </source>
</evidence>
<dbReference type="OrthoDB" id="10016273at2759"/>
<dbReference type="PIRSF" id="PIRSF002419">
    <property type="entry name" value="Tetraspanin"/>
    <property type="match status" value="1"/>
</dbReference>
<evidence type="ECO:0000256" key="6">
    <source>
        <dbReference type="RuleBase" id="RU361218"/>
    </source>
</evidence>
<name>A0A7R9Q0B0_9ACAR</name>
<feature type="transmembrane region" description="Helical" evidence="6">
    <location>
        <begin position="80"/>
        <end position="102"/>
    </location>
</feature>
<dbReference type="PRINTS" id="PR00259">
    <property type="entry name" value="TMFOUR"/>
</dbReference>
<dbReference type="AlphaFoldDB" id="A0A7R9Q0B0"/>
<dbReference type="Proteomes" id="UP000759131">
    <property type="component" value="Unassembled WGS sequence"/>
</dbReference>
<dbReference type="InterPro" id="IPR008952">
    <property type="entry name" value="Tetraspanin_EC2_sf"/>
</dbReference>
<protein>
    <recommendedName>
        <fullName evidence="6">Tetraspanin</fullName>
    </recommendedName>
</protein>
<feature type="transmembrane region" description="Helical" evidence="6">
    <location>
        <begin position="7"/>
        <end position="31"/>
    </location>
</feature>
<evidence type="ECO:0000256" key="1">
    <source>
        <dbReference type="ARBA" id="ARBA00004141"/>
    </source>
</evidence>
<dbReference type="GO" id="GO:0005886">
    <property type="term" value="C:plasma membrane"/>
    <property type="evidence" value="ECO:0007669"/>
    <property type="project" value="TreeGrafter"/>
</dbReference>
<gene>
    <name evidence="7" type="ORF">OSB1V03_LOCUS7071</name>
</gene>